<dbReference type="InterPro" id="IPR036259">
    <property type="entry name" value="MFS_trans_sf"/>
</dbReference>
<dbReference type="EMBL" id="CP090958">
    <property type="protein sequence ID" value="WGW13241.1"/>
    <property type="molecule type" value="Genomic_DNA"/>
</dbReference>
<feature type="transmembrane region" description="Helical" evidence="5">
    <location>
        <begin position="157"/>
        <end position="176"/>
    </location>
</feature>
<comment type="subcellular location">
    <subcellularLocation>
        <location evidence="1">Cell membrane</location>
        <topology evidence="1">Multi-pass membrane protein</topology>
    </subcellularLocation>
</comment>
<feature type="transmembrane region" description="Helical" evidence="5">
    <location>
        <begin position="333"/>
        <end position="358"/>
    </location>
</feature>
<feature type="transmembrane region" description="Helical" evidence="5">
    <location>
        <begin position="238"/>
        <end position="262"/>
    </location>
</feature>
<gene>
    <name evidence="7" type="ORF">LWF01_05595</name>
</gene>
<feature type="transmembrane region" description="Helical" evidence="5">
    <location>
        <begin position="100"/>
        <end position="118"/>
    </location>
</feature>
<dbReference type="Proteomes" id="UP001209083">
    <property type="component" value="Chromosome"/>
</dbReference>
<dbReference type="InterPro" id="IPR020846">
    <property type="entry name" value="MFS_dom"/>
</dbReference>
<protein>
    <submittedName>
        <fullName evidence="7">MFS transporter</fullName>
    </submittedName>
</protein>
<feature type="transmembrane region" description="Helical" evidence="5">
    <location>
        <begin position="370"/>
        <end position="395"/>
    </location>
</feature>
<dbReference type="InterPro" id="IPR011701">
    <property type="entry name" value="MFS"/>
</dbReference>
<evidence type="ECO:0000256" key="2">
    <source>
        <dbReference type="ARBA" id="ARBA00022692"/>
    </source>
</evidence>
<evidence type="ECO:0000259" key="6">
    <source>
        <dbReference type="PROSITE" id="PS50850"/>
    </source>
</evidence>
<keyword evidence="2 5" id="KW-0812">Transmembrane</keyword>
<evidence type="ECO:0000256" key="3">
    <source>
        <dbReference type="ARBA" id="ARBA00022989"/>
    </source>
</evidence>
<feature type="domain" description="Major facilitator superfamily (MFS) profile" evidence="6">
    <location>
        <begin position="24"/>
        <end position="426"/>
    </location>
</feature>
<feature type="transmembrane region" description="Helical" evidence="5">
    <location>
        <begin position="308"/>
        <end position="327"/>
    </location>
</feature>
<dbReference type="Pfam" id="PF07690">
    <property type="entry name" value="MFS_1"/>
    <property type="match status" value="1"/>
</dbReference>
<feature type="transmembrane region" description="Helical" evidence="5">
    <location>
        <begin position="188"/>
        <end position="206"/>
    </location>
</feature>
<keyword evidence="8" id="KW-1185">Reference proteome</keyword>
<evidence type="ECO:0000313" key="8">
    <source>
        <dbReference type="Proteomes" id="UP001209083"/>
    </source>
</evidence>
<evidence type="ECO:0000313" key="7">
    <source>
        <dbReference type="EMBL" id="WGW13241.1"/>
    </source>
</evidence>
<feature type="transmembrane region" description="Helical" evidence="5">
    <location>
        <begin position="29"/>
        <end position="51"/>
    </location>
</feature>
<keyword evidence="3 5" id="KW-1133">Transmembrane helix</keyword>
<proteinExistence type="predicted"/>
<feature type="transmembrane region" description="Helical" evidence="5">
    <location>
        <begin position="124"/>
        <end position="145"/>
    </location>
</feature>
<dbReference type="PANTHER" id="PTHR23528:SF1">
    <property type="entry name" value="MAJOR FACILITATOR SUPERFAMILY (MFS) PROFILE DOMAIN-CONTAINING PROTEIN"/>
    <property type="match status" value="1"/>
</dbReference>
<evidence type="ECO:0000256" key="4">
    <source>
        <dbReference type="ARBA" id="ARBA00023136"/>
    </source>
</evidence>
<accession>A0ABY8QYF3</accession>
<keyword evidence="4 5" id="KW-0472">Membrane</keyword>
<reference evidence="7 8" key="1">
    <citation type="submission" date="2023-05" db="EMBL/GenBank/DDBJ databases">
        <title>Lithophilousrod everest ZFBP1038 complete genpme.</title>
        <authorList>
            <person name="Tian M."/>
        </authorList>
    </citation>
    <scope>NUCLEOTIDE SEQUENCE [LARGE SCALE GENOMIC DNA]</scope>
    <source>
        <strain evidence="7 8">ZFBP1038</strain>
    </source>
</reference>
<sequence length="426" mass="44749">MAKLPDTTATGQGAAPAATRRVGPLFITVYALALLGIWMSIMLPASVTIALRISQIDPEGKTASYSVAAGLGTLVALLANPFFGRLSDRTRSRFGQRRPWILIGLLGTIAGALVIALSNSFPMLLLGWLIMQAFINASIAAALAIIADRVPTAQQGLVGALSGMASSASLVIGVFFVEWFPTNMLAQFGLPVVVALVFCGVLLWLLRGDSSLDLKPEPFGIAAFFGSFYINPRRSPDFALFLVTMFLVSCGVAVVSTYTVYILQDRINVSEDEIGRIITLAYVFPGLIATALSPFVGWLNDKTGRRKLIMGAAAVVNGIGTFMLATSTEITPFLIAVCVAAGLGMGLLSGTYIGFAVATMNDPSTSARDLGVTNIAYTLPFSIMPFAAPLLLGIGGGDPNYPALLITGGILSLLGIAPMLFIKATK</sequence>
<name>A0ABY8QYF3_9MICO</name>
<dbReference type="SUPFAM" id="SSF103473">
    <property type="entry name" value="MFS general substrate transporter"/>
    <property type="match status" value="1"/>
</dbReference>
<feature type="transmembrane region" description="Helical" evidence="5">
    <location>
        <begin position="401"/>
        <end position="422"/>
    </location>
</feature>
<feature type="transmembrane region" description="Helical" evidence="5">
    <location>
        <begin position="274"/>
        <end position="296"/>
    </location>
</feature>
<dbReference type="PROSITE" id="PS50850">
    <property type="entry name" value="MFS"/>
    <property type="match status" value="1"/>
</dbReference>
<organism evidence="7 8">
    <name type="scientific">Saxibacter everestensis</name>
    <dbReference type="NCBI Taxonomy" id="2909229"/>
    <lineage>
        <taxon>Bacteria</taxon>
        <taxon>Bacillati</taxon>
        <taxon>Actinomycetota</taxon>
        <taxon>Actinomycetes</taxon>
        <taxon>Micrococcales</taxon>
        <taxon>Brevibacteriaceae</taxon>
        <taxon>Saxibacter</taxon>
    </lineage>
</organism>
<dbReference type="RefSeq" id="WP_349640057.1">
    <property type="nucleotide sequence ID" value="NZ_CP090958.1"/>
</dbReference>
<dbReference type="PANTHER" id="PTHR23528">
    <property type="match status" value="1"/>
</dbReference>
<evidence type="ECO:0000256" key="1">
    <source>
        <dbReference type="ARBA" id="ARBA00004651"/>
    </source>
</evidence>
<dbReference type="Gene3D" id="1.20.1250.20">
    <property type="entry name" value="MFS general substrate transporter like domains"/>
    <property type="match status" value="2"/>
</dbReference>
<evidence type="ECO:0000256" key="5">
    <source>
        <dbReference type="SAM" id="Phobius"/>
    </source>
</evidence>
<feature type="transmembrane region" description="Helical" evidence="5">
    <location>
        <begin position="63"/>
        <end position="79"/>
    </location>
</feature>